<evidence type="ECO:0000313" key="1">
    <source>
        <dbReference type="EMBL" id="AIQ64712.1"/>
    </source>
</evidence>
<dbReference type="AlphaFoldDB" id="A0A089LUW1"/>
<keyword evidence="2" id="KW-1185">Reference proteome</keyword>
<reference evidence="1 2" key="1">
    <citation type="submission" date="2014-08" db="EMBL/GenBank/DDBJ databases">
        <title>Comparative genomics of the Paenibacillus odorifer group.</title>
        <authorList>
            <person name="den Bakker H.C."/>
            <person name="Tsai Y.-C."/>
            <person name="Martin N."/>
            <person name="Korlach J."/>
            <person name="Wiedmann M."/>
        </authorList>
    </citation>
    <scope>NUCLEOTIDE SEQUENCE [LARGE SCALE GENOMIC DNA]</scope>
    <source>
        <strain evidence="1 2">DSM 14472</strain>
    </source>
</reference>
<accession>A0A089LUW1</accession>
<dbReference type="OrthoDB" id="2505340at2"/>
<protein>
    <recommendedName>
        <fullName evidence="3">Copper amine oxidase-like N-terminal domain-containing protein</fullName>
    </recommendedName>
</protein>
<gene>
    <name evidence="1" type="ORF">PSTEL_17965</name>
</gene>
<dbReference type="KEGG" id="pste:PSTEL_17965"/>
<dbReference type="HOGENOM" id="CLU_458452_0_0_9"/>
<dbReference type="RefSeq" id="WP_038697195.1">
    <property type="nucleotide sequence ID" value="NZ_CP009286.1"/>
</dbReference>
<dbReference type="Proteomes" id="UP000029507">
    <property type="component" value="Chromosome"/>
</dbReference>
<proteinExistence type="predicted"/>
<organism evidence="1 2">
    <name type="scientific">Paenibacillus stellifer</name>
    <dbReference type="NCBI Taxonomy" id="169760"/>
    <lineage>
        <taxon>Bacteria</taxon>
        <taxon>Bacillati</taxon>
        <taxon>Bacillota</taxon>
        <taxon>Bacilli</taxon>
        <taxon>Bacillales</taxon>
        <taxon>Paenibacillaceae</taxon>
        <taxon>Paenibacillus</taxon>
    </lineage>
</organism>
<name>A0A089LUW1_9BACL</name>
<sequence>MIRHHEVRQEKNTTRQILGLGVKLLLLAGLVSGLWAGPASAEDGTKPEAKVVLDPGFGYRSLWEQLASKLYKESQVKAYLPTRLPDAGLSYYGIASKLTTDGYKVQLYKSGLKPSSASSLPGAAAFRASGNTLFETSASAYSGTMPQGSVKLLTKNGWTVYADEAAAGTSGSKQKLVQFWTQAFKFATPLSNDVTGVIQISGSGAKAVYSAYWTFDQATGYTLSARTSLRDFLSVLTSYRPVINLLDEADVVLVPYEDELTFRPGTASALRKRENEQIKLSAAPIMSGSVPYFPLKDAVSFIQGQMQSVPSEHSVYFAENGYVNELRLDVRTGTVYRKNEKVDSIKVLRSGGTILVPLSFLQRQFKVAYDFDGASKSGTLQYSSWYTNYKQPEVTGSSLQVTMFGIGGFSYENSRFGAFDSYSYVSSKPPQGYNGLKYALHKVSIPLLPGNNEFVYRDATTGRIINSIPIRADLQPADIDFRYSGSPSFDGWKLDLSLVTADGTVWPAGYAETDSYADLRGTLTNAASGVTRLYLTTRPAGGRESKAVSAPLAEDGSFSIRIKPEQGPGTYIVTLYSPYTAGSNAKEPIVSFTVVVK</sequence>
<evidence type="ECO:0008006" key="3">
    <source>
        <dbReference type="Google" id="ProtNLM"/>
    </source>
</evidence>
<dbReference type="STRING" id="169760.PSTEL_17965"/>
<evidence type="ECO:0000313" key="2">
    <source>
        <dbReference type="Proteomes" id="UP000029507"/>
    </source>
</evidence>
<dbReference type="EMBL" id="CP009286">
    <property type="protein sequence ID" value="AIQ64712.1"/>
    <property type="molecule type" value="Genomic_DNA"/>
</dbReference>